<sequence>MSKNRRLAYLALLYNALIWGAAFPIIKPVFEFLTPLQYLYFRYLVAGVVSFPIFIAFYIKKHPKVSKMVKPVLLELAGLALPIIILYEGLSRTSALEASLIGSTGPIFVVIGGILFLRERETHR</sequence>
<evidence type="ECO:0000256" key="5">
    <source>
        <dbReference type="ARBA" id="ARBA00023136"/>
    </source>
</evidence>
<dbReference type="Pfam" id="PF00892">
    <property type="entry name" value="EamA"/>
    <property type="match status" value="1"/>
</dbReference>
<protein>
    <recommendedName>
        <fullName evidence="7">EamA domain-containing protein</fullName>
    </recommendedName>
</protein>
<feature type="transmembrane region" description="Helical" evidence="6">
    <location>
        <begin position="7"/>
        <end position="26"/>
    </location>
</feature>
<comment type="subcellular location">
    <subcellularLocation>
        <location evidence="1">Cell membrane</location>
        <topology evidence="1">Multi-pass membrane protein</topology>
    </subcellularLocation>
</comment>
<evidence type="ECO:0000256" key="3">
    <source>
        <dbReference type="ARBA" id="ARBA00022692"/>
    </source>
</evidence>
<dbReference type="EMBL" id="PFAF01000046">
    <property type="protein sequence ID" value="PIR98907.1"/>
    <property type="molecule type" value="Genomic_DNA"/>
</dbReference>
<name>A0A2H0VIH7_9BACT</name>
<feature type="non-terminal residue" evidence="8">
    <location>
        <position position="124"/>
    </location>
</feature>
<evidence type="ECO:0000313" key="9">
    <source>
        <dbReference type="Proteomes" id="UP000230796"/>
    </source>
</evidence>
<proteinExistence type="predicted"/>
<evidence type="ECO:0000313" key="8">
    <source>
        <dbReference type="EMBL" id="PIR98907.1"/>
    </source>
</evidence>
<feature type="transmembrane region" description="Helical" evidence="6">
    <location>
        <begin position="71"/>
        <end position="90"/>
    </location>
</feature>
<reference evidence="9" key="1">
    <citation type="submission" date="2017-09" db="EMBL/GenBank/DDBJ databases">
        <title>Depth-based differentiation of microbial function through sediment-hosted aquifers and enrichment of novel symbionts in the deep terrestrial subsurface.</title>
        <authorList>
            <person name="Probst A.J."/>
            <person name="Ladd B."/>
            <person name="Jarett J.K."/>
            <person name="Geller-Mcgrath D.E."/>
            <person name="Sieber C.M.K."/>
            <person name="Emerson J.B."/>
            <person name="Anantharaman K."/>
            <person name="Thomas B.C."/>
            <person name="Malmstrom R."/>
            <person name="Stieglmeier M."/>
            <person name="Klingl A."/>
            <person name="Woyke T."/>
            <person name="Ryan C.M."/>
            <person name="Banfield J.F."/>
        </authorList>
    </citation>
    <scope>NUCLEOTIDE SEQUENCE [LARGE SCALE GENOMIC DNA]</scope>
</reference>
<comment type="caution">
    <text evidence="8">The sequence shown here is derived from an EMBL/GenBank/DDBJ whole genome shotgun (WGS) entry which is preliminary data.</text>
</comment>
<keyword evidence="5 6" id="KW-0472">Membrane</keyword>
<feature type="domain" description="EamA" evidence="7">
    <location>
        <begin position="7"/>
        <end position="120"/>
    </location>
</feature>
<evidence type="ECO:0000256" key="2">
    <source>
        <dbReference type="ARBA" id="ARBA00022475"/>
    </source>
</evidence>
<organism evidence="8 9">
    <name type="scientific">Candidatus Collierbacteria bacterium CG10_big_fil_rev_8_21_14_0_10_44_9</name>
    <dbReference type="NCBI Taxonomy" id="1974535"/>
    <lineage>
        <taxon>Bacteria</taxon>
        <taxon>Candidatus Collieribacteriota</taxon>
    </lineage>
</organism>
<evidence type="ECO:0000259" key="7">
    <source>
        <dbReference type="Pfam" id="PF00892"/>
    </source>
</evidence>
<evidence type="ECO:0000256" key="6">
    <source>
        <dbReference type="SAM" id="Phobius"/>
    </source>
</evidence>
<dbReference type="InterPro" id="IPR037185">
    <property type="entry name" value="EmrE-like"/>
</dbReference>
<dbReference type="Proteomes" id="UP000230796">
    <property type="component" value="Unassembled WGS sequence"/>
</dbReference>
<accession>A0A2H0VIH7</accession>
<dbReference type="AlphaFoldDB" id="A0A2H0VIH7"/>
<dbReference type="SUPFAM" id="SSF103481">
    <property type="entry name" value="Multidrug resistance efflux transporter EmrE"/>
    <property type="match status" value="1"/>
</dbReference>
<keyword evidence="4 6" id="KW-1133">Transmembrane helix</keyword>
<dbReference type="PANTHER" id="PTHR32322">
    <property type="entry name" value="INNER MEMBRANE TRANSPORTER"/>
    <property type="match status" value="1"/>
</dbReference>
<feature type="transmembrane region" description="Helical" evidence="6">
    <location>
        <begin position="38"/>
        <end position="59"/>
    </location>
</feature>
<evidence type="ECO:0000256" key="4">
    <source>
        <dbReference type="ARBA" id="ARBA00022989"/>
    </source>
</evidence>
<dbReference type="InterPro" id="IPR000620">
    <property type="entry name" value="EamA_dom"/>
</dbReference>
<keyword evidence="3 6" id="KW-0812">Transmembrane</keyword>
<evidence type="ECO:0000256" key="1">
    <source>
        <dbReference type="ARBA" id="ARBA00004651"/>
    </source>
</evidence>
<dbReference type="PANTHER" id="PTHR32322:SF18">
    <property type="entry name" value="S-ADENOSYLMETHIONINE_S-ADENOSYLHOMOCYSTEINE TRANSPORTER"/>
    <property type="match status" value="1"/>
</dbReference>
<dbReference type="InterPro" id="IPR050638">
    <property type="entry name" value="AA-Vitamin_Transporters"/>
</dbReference>
<gene>
    <name evidence="8" type="ORF">COT87_02350</name>
</gene>
<keyword evidence="2" id="KW-1003">Cell membrane</keyword>
<dbReference type="GO" id="GO:0005886">
    <property type="term" value="C:plasma membrane"/>
    <property type="evidence" value="ECO:0007669"/>
    <property type="project" value="UniProtKB-SubCell"/>
</dbReference>
<feature type="transmembrane region" description="Helical" evidence="6">
    <location>
        <begin position="96"/>
        <end position="117"/>
    </location>
</feature>